<protein>
    <submittedName>
        <fullName evidence="1">Uncharacterized protein</fullName>
    </submittedName>
</protein>
<name>A0A6L8VBI9_9RHOB</name>
<dbReference type="RefSeq" id="WP_161342424.1">
    <property type="nucleotide sequence ID" value="NZ_BMGW01000001.1"/>
</dbReference>
<evidence type="ECO:0000313" key="1">
    <source>
        <dbReference type="EMBL" id="MZQ87633.1"/>
    </source>
</evidence>
<accession>A0A6L8VBI9</accession>
<dbReference type="Proteomes" id="UP000477083">
    <property type="component" value="Unassembled WGS sequence"/>
</dbReference>
<keyword evidence="2" id="KW-1185">Reference proteome</keyword>
<organism evidence="1 2">
    <name type="scientific">Frigidibacter albus</name>
    <dbReference type="NCBI Taxonomy" id="1465486"/>
    <lineage>
        <taxon>Bacteria</taxon>
        <taxon>Pseudomonadati</taxon>
        <taxon>Pseudomonadota</taxon>
        <taxon>Alphaproteobacteria</taxon>
        <taxon>Rhodobacterales</taxon>
        <taxon>Paracoccaceae</taxon>
        <taxon>Frigidibacter</taxon>
    </lineage>
</organism>
<proteinExistence type="predicted"/>
<comment type="caution">
    <text evidence="1">The sequence shown here is derived from an EMBL/GenBank/DDBJ whole genome shotgun (WGS) entry which is preliminary data.</text>
</comment>
<evidence type="ECO:0000313" key="2">
    <source>
        <dbReference type="Proteomes" id="UP000477083"/>
    </source>
</evidence>
<dbReference type="EMBL" id="WWNR01000001">
    <property type="protein sequence ID" value="MZQ87633.1"/>
    <property type="molecule type" value="Genomic_DNA"/>
</dbReference>
<sequence>MGESGCGKSTLARMRGVFIKPQSDWPSVDRAQGRARRYAAAEVLQARYFLEGWAAQLAVAGIDQA</sequence>
<reference evidence="1 2" key="1">
    <citation type="submission" date="2020-01" db="EMBL/GenBank/DDBJ databases">
        <title>Frigidibacter albus SP32T (=CGMCC 1.13995T).</title>
        <authorList>
            <person name="Liao X."/>
        </authorList>
    </citation>
    <scope>NUCLEOTIDE SEQUENCE [LARGE SCALE GENOMIC DNA]</scope>
    <source>
        <strain evidence="1 2">SP32</strain>
    </source>
</reference>
<gene>
    <name evidence="1" type="ORF">GS660_00820</name>
</gene>
<dbReference type="AlphaFoldDB" id="A0A6L8VBI9"/>